<proteinExistence type="predicted"/>
<gene>
    <name evidence="3" type="primary">mat</name>
</gene>
<dbReference type="Pfam" id="PF13655">
    <property type="entry name" value="RVT_N"/>
    <property type="match status" value="1"/>
</dbReference>
<keyword evidence="3" id="KW-0548">Nucleotidyltransferase</keyword>
<keyword evidence="3" id="KW-0695">RNA-directed DNA polymerase</keyword>
<dbReference type="GeneID" id="67159488"/>
<keyword evidence="1" id="KW-0812">Transmembrane</keyword>
<evidence type="ECO:0000313" key="3">
    <source>
        <dbReference type="EMBL" id="QQY85271.1"/>
    </source>
</evidence>
<feature type="transmembrane region" description="Helical" evidence="1">
    <location>
        <begin position="309"/>
        <end position="333"/>
    </location>
</feature>
<protein>
    <submittedName>
        <fullName evidence="3">Group II intron reverse transcriptase maturase protein</fullName>
    </submittedName>
</protein>
<organism evidence="3">
    <name type="scientific">Cumathamnion serrulatum</name>
    <dbReference type="NCBI Taxonomy" id="1206573"/>
    <lineage>
        <taxon>Eukaryota</taxon>
        <taxon>Rhodophyta</taxon>
        <taxon>Florideophyceae</taxon>
        <taxon>Rhodymeniophycidae</taxon>
        <taxon>Ceramiales</taxon>
        <taxon>Delesseriaceae</taxon>
        <taxon>Cumathamnion</taxon>
    </lineage>
</organism>
<feature type="transmembrane region" description="Helical" evidence="1">
    <location>
        <begin position="268"/>
        <end position="289"/>
    </location>
</feature>
<dbReference type="RefSeq" id="YP_010156054.1">
    <property type="nucleotide sequence ID" value="NC_057222.1"/>
</dbReference>
<dbReference type="AlphaFoldDB" id="A0A7U1AQW8"/>
<dbReference type="InterPro" id="IPR025960">
    <property type="entry name" value="RVT_N"/>
</dbReference>
<geneLocation type="plastid" evidence="3"/>
<dbReference type="GO" id="GO:0003964">
    <property type="term" value="F:RNA-directed DNA polymerase activity"/>
    <property type="evidence" value="ECO:0007669"/>
    <property type="project" value="UniProtKB-KW"/>
</dbReference>
<dbReference type="EMBL" id="MW292565">
    <property type="protein sequence ID" value="QQY85271.1"/>
    <property type="molecule type" value="Genomic_DNA"/>
</dbReference>
<keyword evidence="3" id="KW-0934">Plastid</keyword>
<keyword evidence="1" id="KW-1133">Transmembrane helix</keyword>
<evidence type="ECO:0000259" key="2">
    <source>
        <dbReference type="Pfam" id="PF13655"/>
    </source>
</evidence>
<feature type="domain" description="Reverse transcriptase N-terminal" evidence="2">
    <location>
        <begin position="17"/>
        <end position="71"/>
    </location>
</feature>
<keyword evidence="3" id="KW-0808">Transferase</keyword>
<accession>A0A7U1AQW8</accession>
<reference evidence="3" key="1">
    <citation type="submission" date="2020-11" db="EMBL/GenBank/DDBJ databases">
        <title>Complete plastid genome of Cumathamnion serrulatum (Ceramiales, Florideophyceae, Rhodophyta).</title>
        <authorList>
            <person name="Kim H."/>
            <person name="Yoon H.S."/>
        </authorList>
    </citation>
    <scope>NUCLEOTIDE SEQUENCE</scope>
</reference>
<name>A0A7U1AQW8_9FLOR</name>
<sequence length="372" mass="46646">MIVNMFYNYNLNFETNWNSLPWKKINTRIIIIQHKIYKAAKQYNLKHLYQLQKYLLNSTEAKINAIQYVTDKLYLYNKQKKIIRYTIYDSSKFCIFKNLYKYNLYNDYYFIIDQIKQYLIYLCIKPEWESKFFINYVKERNTTIIDDINHLEKYYLYNNLFKYNKKNKYIFMKNILKKIRFSKYIQKNLKLSFYKHISIHFKDFKINYLDGILKRSGTFIDEFYIFLSRILLLGIDWYKLFLNKLDFSENQHSLIPFILNNNKEKMEVIYFSCINYFKVLFQSKMFFLYDKNSFYKLVNYQYLHYSDICYNYLFIYFIKLVYPVSNLYLYYYLKKYYNNIFFKYNKLKTKNDYINLVFYNRKIQYIYFNYLS</sequence>
<keyword evidence="1" id="KW-0472">Membrane</keyword>
<evidence type="ECO:0000256" key="1">
    <source>
        <dbReference type="SAM" id="Phobius"/>
    </source>
</evidence>